<reference evidence="1 2" key="1">
    <citation type="submission" date="2021-06" db="EMBL/GenBank/DDBJ databases">
        <title>Caerostris extrusa draft genome.</title>
        <authorList>
            <person name="Kono N."/>
            <person name="Arakawa K."/>
        </authorList>
    </citation>
    <scope>NUCLEOTIDE SEQUENCE [LARGE SCALE GENOMIC DNA]</scope>
</reference>
<sequence>MNAHEFQNDKNKLLTEQNRESNNILDVVKLNNLTKFLINEEKYEKNNLFTEQIREPDTILDAIKFNNLMKFLINEERYFNKDLDKSMAERKWNNTLNFDPDDDLTKSTNIKDNFNDYIGNFQTNQSYLSNFPLPTFEPYLFHRNNQTTQEKK</sequence>
<organism evidence="1 2">
    <name type="scientific">Caerostris extrusa</name>
    <name type="common">Bark spider</name>
    <name type="synonym">Caerostris bankana</name>
    <dbReference type="NCBI Taxonomy" id="172846"/>
    <lineage>
        <taxon>Eukaryota</taxon>
        <taxon>Metazoa</taxon>
        <taxon>Ecdysozoa</taxon>
        <taxon>Arthropoda</taxon>
        <taxon>Chelicerata</taxon>
        <taxon>Arachnida</taxon>
        <taxon>Araneae</taxon>
        <taxon>Araneomorphae</taxon>
        <taxon>Entelegynae</taxon>
        <taxon>Araneoidea</taxon>
        <taxon>Araneidae</taxon>
        <taxon>Caerostris</taxon>
    </lineage>
</organism>
<evidence type="ECO:0000313" key="1">
    <source>
        <dbReference type="EMBL" id="GIX72123.1"/>
    </source>
</evidence>
<evidence type="ECO:0000313" key="2">
    <source>
        <dbReference type="Proteomes" id="UP001054945"/>
    </source>
</evidence>
<gene>
    <name evidence="1" type="ORF">CEXT_90661</name>
</gene>
<name>A0AAV4MJT6_CAEEX</name>
<dbReference type="Proteomes" id="UP001054945">
    <property type="component" value="Unassembled WGS sequence"/>
</dbReference>
<proteinExistence type="predicted"/>
<comment type="caution">
    <text evidence="1">The sequence shown here is derived from an EMBL/GenBank/DDBJ whole genome shotgun (WGS) entry which is preliminary data.</text>
</comment>
<accession>A0AAV4MJT6</accession>
<protein>
    <submittedName>
        <fullName evidence="1">Uncharacterized protein</fullName>
    </submittedName>
</protein>
<keyword evidence="2" id="KW-1185">Reference proteome</keyword>
<dbReference type="EMBL" id="BPLR01019819">
    <property type="protein sequence ID" value="GIX72123.1"/>
    <property type="molecule type" value="Genomic_DNA"/>
</dbReference>
<dbReference type="AlphaFoldDB" id="A0AAV4MJT6"/>